<dbReference type="InterPro" id="IPR051677">
    <property type="entry name" value="AfsR-DnrI-RedD_regulator"/>
</dbReference>
<dbReference type="SMART" id="SM00862">
    <property type="entry name" value="Trans_reg_C"/>
    <property type="match status" value="1"/>
</dbReference>
<keyword evidence="2" id="KW-0805">Transcription regulation</keyword>
<dbReference type="Pfam" id="PF03704">
    <property type="entry name" value="BTAD"/>
    <property type="match status" value="1"/>
</dbReference>
<evidence type="ECO:0000256" key="1">
    <source>
        <dbReference type="ARBA" id="ARBA00005820"/>
    </source>
</evidence>
<dbReference type="CDD" id="cd15831">
    <property type="entry name" value="BTAD"/>
    <property type="match status" value="1"/>
</dbReference>
<dbReference type="InterPro" id="IPR001867">
    <property type="entry name" value="OmpR/PhoB-type_DNA-bd"/>
</dbReference>
<feature type="DNA-binding region" description="OmpR/PhoB-type" evidence="5">
    <location>
        <begin position="1"/>
        <end position="105"/>
    </location>
</feature>
<evidence type="ECO:0000256" key="6">
    <source>
        <dbReference type="SAM" id="MobiDB-lite"/>
    </source>
</evidence>
<dbReference type="SMART" id="SM01043">
    <property type="entry name" value="BTAD"/>
    <property type="match status" value="1"/>
</dbReference>
<organism evidence="8 9">
    <name type="scientific">Actinomadura chokoriensis</name>
    <dbReference type="NCBI Taxonomy" id="454156"/>
    <lineage>
        <taxon>Bacteria</taxon>
        <taxon>Bacillati</taxon>
        <taxon>Actinomycetota</taxon>
        <taxon>Actinomycetes</taxon>
        <taxon>Streptosporangiales</taxon>
        <taxon>Thermomonosporaceae</taxon>
        <taxon>Actinomadura</taxon>
    </lineage>
</organism>
<sequence>MGPLRIEHGGRGITPNAAKQRQVLAMLLVNANKPVRMTELIHELWGENPPVSAVNTLQTYILRIRRILTDHDPDPDQGHEQGQGSGSDSGKAVLLTRPAAYQFKVDRENLDLYVFDEHVSSGTEAFQRGDYPRASAQLRAALQLCHGPILTDVRIGPRLAVHCARLEEAVLRVLELRIEADLQRGCHRELVSELTGLVAEHRTHERLHGQLMIALYQAGRRVEALEVYQRLRNTFVQDLGIEPTDWLSRIQQAILSADLDTTELLSQRRPGGRPLTVLSAMG</sequence>
<keyword evidence="4" id="KW-0804">Transcription</keyword>
<accession>A0ABV4R4K2</accession>
<dbReference type="RefSeq" id="WP_371943905.1">
    <property type="nucleotide sequence ID" value="NZ_JAXCEH010000019.1"/>
</dbReference>
<comment type="caution">
    <text evidence="8">The sequence shown here is derived from an EMBL/GenBank/DDBJ whole genome shotgun (WGS) entry which is preliminary data.</text>
</comment>
<protein>
    <submittedName>
        <fullName evidence="8">AfsR/SARP family transcriptional regulator</fullName>
    </submittedName>
</protein>
<dbReference type="Pfam" id="PF00486">
    <property type="entry name" value="Trans_reg_C"/>
    <property type="match status" value="1"/>
</dbReference>
<dbReference type="InterPro" id="IPR016032">
    <property type="entry name" value="Sig_transdc_resp-reg_C-effctor"/>
</dbReference>
<keyword evidence="3 5" id="KW-0238">DNA-binding</keyword>
<keyword evidence="9" id="KW-1185">Reference proteome</keyword>
<proteinExistence type="inferred from homology"/>
<dbReference type="Gene3D" id="1.25.40.10">
    <property type="entry name" value="Tetratricopeptide repeat domain"/>
    <property type="match status" value="1"/>
</dbReference>
<feature type="domain" description="OmpR/PhoB-type" evidence="7">
    <location>
        <begin position="1"/>
        <end position="105"/>
    </location>
</feature>
<dbReference type="InterPro" id="IPR011990">
    <property type="entry name" value="TPR-like_helical_dom_sf"/>
</dbReference>
<dbReference type="PROSITE" id="PS51755">
    <property type="entry name" value="OMPR_PHOB"/>
    <property type="match status" value="1"/>
</dbReference>
<dbReference type="InterPro" id="IPR036388">
    <property type="entry name" value="WH-like_DNA-bd_sf"/>
</dbReference>
<evidence type="ECO:0000256" key="2">
    <source>
        <dbReference type="ARBA" id="ARBA00023015"/>
    </source>
</evidence>
<feature type="region of interest" description="Disordered" evidence="6">
    <location>
        <begin position="71"/>
        <end position="91"/>
    </location>
</feature>
<evidence type="ECO:0000313" key="9">
    <source>
        <dbReference type="Proteomes" id="UP001569904"/>
    </source>
</evidence>
<dbReference type="SUPFAM" id="SSF46894">
    <property type="entry name" value="C-terminal effector domain of the bipartite response regulators"/>
    <property type="match status" value="1"/>
</dbReference>
<dbReference type="EMBL" id="JAXCEH010000019">
    <property type="protein sequence ID" value="MFA1557163.1"/>
    <property type="molecule type" value="Genomic_DNA"/>
</dbReference>
<gene>
    <name evidence="8" type="ORF">SM436_26090</name>
</gene>
<name>A0ABV4R4K2_9ACTN</name>
<comment type="similarity">
    <text evidence="1">Belongs to the AfsR/DnrI/RedD regulatory family.</text>
</comment>
<evidence type="ECO:0000256" key="3">
    <source>
        <dbReference type="ARBA" id="ARBA00023125"/>
    </source>
</evidence>
<evidence type="ECO:0000313" key="8">
    <source>
        <dbReference type="EMBL" id="MFA1557163.1"/>
    </source>
</evidence>
<dbReference type="PANTHER" id="PTHR35807:SF1">
    <property type="entry name" value="TRANSCRIPTIONAL REGULATOR REDD"/>
    <property type="match status" value="1"/>
</dbReference>
<dbReference type="InterPro" id="IPR005158">
    <property type="entry name" value="BTAD"/>
</dbReference>
<reference evidence="8 9" key="1">
    <citation type="submission" date="2023-11" db="EMBL/GenBank/DDBJ databases">
        <title>Actinomadura monticuli sp. nov., isolated from volcanic ash.</title>
        <authorList>
            <person name="Lee S.D."/>
            <person name="Yang H."/>
            <person name="Kim I.S."/>
        </authorList>
    </citation>
    <scope>NUCLEOTIDE SEQUENCE [LARGE SCALE GENOMIC DNA]</scope>
    <source>
        <strain evidence="8 9">DSM 45346</strain>
    </source>
</reference>
<dbReference type="SUPFAM" id="SSF48452">
    <property type="entry name" value="TPR-like"/>
    <property type="match status" value="1"/>
</dbReference>
<dbReference type="PANTHER" id="PTHR35807">
    <property type="entry name" value="TRANSCRIPTIONAL REGULATOR REDD-RELATED"/>
    <property type="match status" value="1"/>
</dbReference>
<dbReference type="Proteomes" id="UP001569904">
    <property type="component" value="Unassembled WGS sequence"/>
</dbReference>
<dbReference type="Gene3D" id="1.10.10.10">
    <property type="entry name" value="Winged helix-like DNA-binding domain superfamily/Winged helix DNA-binding domain"/>
    <property type="match status" value="1"/>
</dbReference>
<evidence type="ECO:0000256" key="5">
    <source>
        <dbReference type="PROSITE-ProRule" id="PRU01091"/>
    </source>
</evidence>
<evidence type="ECO:0000259" key="7">
    <source>
        <dbReference type="PROSITE" id="PS51755"/>
    </source>
</evidence>
<evidence type="ECO:0000256" key="4">
    <source>
        <dbReference type="ARBA" id="ARBA00023163"/>
    </source>
</evidence>